<sequence length="109" mass="12240">MTTRRGSQYSFQSAQGEIRSRNDPKKWKRKGKVPSGTKSSQGSSISNRQVLEILITSGPYLELNMSNLKINKSYSEGSNRHINEPVQELLHTSQRKGLVNVTPNPPRSD</sequence>
<evidence type="ECO:0000313" key="3">
    <source>
        <dbReference type="Proteomes" id="UP000765509"/>
    </source>
</evidence>
<gene>
    <name evidence="2" type="ORF">O181_095299</name>
</gene>
<organism evidence="2 3">
    <name type="scientific">Austropuccinia psidii MF-1</name>
    <dbReference type="NCBI Taxonomy" id="1389203"/>
    <lineage>
        <taxon>Eukaryota</taxon>
        <taxon>Fungi</taxon>
        <taxon>Dikarya</taxon>
        <taxon>Basidiomycota</taxon>
        <taxon>Pucciniomycotina</taxon>
        <taxon>Pucciniomycetes</taxon>
        <taxon>Pucciniales</taxon>
        <taxon>Sphaerophragmiaceae</taxon>
        <taxon>Austropuccinia</taxon>
    </lineage>
</organism>
<feature type="region of interest" description="Disordered" evidence="1">
    <location>
        <begin position="1"/>
        <end position="48"/>
    </location>
</feature>
<name>A0A9Q3J4U3_9BASI</name>
<accession>A0A9Q3J4U3</accession>
<keyword evidence="3" id="KW-1185">Reference proteome</keyword>
<proteinExistence type="predicted"/>
<evidence type="ECO:0000313" key="2">
    <source>
        <dbReference type="EMBL" id="MBW0555584.1"/>
    </source>
</evidence>
<protein>
    <submittedName>
        <fullName evidence="2">Uncharacterized protein</fullName>
    </submittedName>
</protein>
<comment type="caution">
    <text evidence="2">The sequence shown here is derived from an EMBL/GenBank/DDBJ whole genome shotgun (WGS) entry which is preliminary data.</text>
</comment>
<feature type="compositionally biased region" description="Polar residues" evidence="1">
    <location>
        <begin position="1"/>
        <end position="15"/>
    </location>
</feature>
<dbReference type="AlphaFoldDB" id="A0A9Q3J4U3"/>
<evidence type="ECO:0000256" key="1">
    <source>
        <dbReference type="SAM" id="MobiDB-lite"/>
    </source>
</evidence>
<feature type="compositionally biased region" description="Low complexity" evidence="1">
    <location>
        <begin position="35"/>
        <end position="46"/>
    </location>
</feature>
<reference evidence="2" key="1">
    <citation type="submission" date="2021-03" db="EMBL/GenBank/DDBJ databases">
        <title>Draft genome sequence of rust myrtle Austropuccinia psidii MF-1, a brazilian biotype.</title>
        <authorList>
            <person name="Quecine M.C."/>
            <person name="Pachon D.M.R."/>
            <person name="Bonatelli M.L."/>
            <person name="Correr F.H."/>
            <person name="Franceschini L.M."/>
            <person name="Leite T.F."/>
            <person name="Margarido G.R.A."/>
            <person name="Almeida C.A."/>
            <person name="Ferrarezi J.A."/>
            <person name="Labate C.A."/>
        </authorList>
    </citation>
    <scope>NUCLEOTIDE SEQUENCE</scope>
    <source>
        <strain evidence="2">MF-1</strain>
    </source>
</reference>
<dbReference type="Proteomes" id="UP000765509">
    <property type="component" value="Unassembled WGS sequence"/>
</dbReference>
<dbReference type="EMBL" id="AVOT02062627">
    <property type="protein sequence ID" value="MBW0555584.1"/>
    <property type="molecule type" value="Genomic_DNA"/>
</dbReference>